<dbReference type="Proteomes" id="UP000036902">
    <property type="component" value="Chromosome"/>
</dbReference>
<name>A0A127K537_9RHOO</name>
<dbReference type="PROSITE" id="PS51833">
    <property type="entry name" value="HDOD"/>
    <property type="match status" value="1"/>
</dbReference>
<evidence type="ECO:0000313" key="3">
    <source>
        <dbReference type="Proteomes" id="UP000036902"/>
    </source>
</evidence>
<dbReference type="InterPro" id="IPR013976">
    <property type="entry name" value="HDOD"/>
</dbReference>
<dbReference type="STRING" id="1134435.AC731_008970"/>
<dbReference type="Pfam" id="PF08668">
    <property type="entry name" value="HDOD"/>
    <property type="match status" value="1"/>
</dbReference>
<organism evidence="2 3">
    <name type="scientific">Thauera humireducens</name>
    <dbReference type="NCBI Taxonomy" id="1134435"/>
    <lineage>
        <taxon>Bacteria</taxon>
        <taxon>Pseudomonadati</taxon>
        <taxon>Pseudomonadota</taxon>
        <taxon>Betaproteobacteria</taxon>
        <taxon>Rhodocyclales</taxon>
        <taxon>Zoogloeaceae</taxon>
        <taxon>Thauera</taxon>
    </lineage>
</organism>
<proteinExistence type="predicted"/>
<reference evidence="3" key="1">
    <citation type="submission" date="2016-03" db="EMBL/GenBank/DDBJ databases">
        <authorList>
            <person name="Ma C."/>
            <person name="Zhou S."/>
            <person name="Yang G."/>
        </authorList>
    </citation>
    <scope>NUCLEOTIDE SEQUENCE [LARGE SCALE GENOMIC DNA]</scope>
    <source>
        <strain evidence="3">SgZ-1</strain>
    </source>
</reference>
<sequence length="149" mass="15863">MTTACHHIARDELIAALRDLPPLPSVVLDLITSLGHEELGTSQYAAKISRDQALAAKTLRLANSSFYGRGRQVRSVSEAITVLGLRTVLSLLGRPGIGLASNAFCPPLAKSASHRKTLRSFTPYAAATLCTVCPSRTALTACCRITCKV</sequence>
<dbReference type="InterPro" id="IPR052340">
    <property type="entry name" value="RNase_Y/CdgJ"/>
</dbReference>
<protein>
    <recommendedName>
        <fullName evidence="1">HDOD domain-containing protein</fullName>
    </recommendedName>
</protein>
<dbReference type="KEGG" id="thu:AC731_008970"/>
<dbReference type="PANTHER" id="PTHR33525:SF3">
    <property type="entry name" value="RIBONUCLEASE Y"/>
    <property type="match status" value="1"/>
</dbReference>
<feature type="domain" description="HDOD" evidence="1">
    <location>
        <begin position="20"/>
        <end position="149"/>
    </location>
</feature>
<evidence type="ECO:0000313" key="2">
    <source>
        <dbReference type="EMBL" id="AMO37072.1"/>
    </source>
</evidence>
<gene>
    <name evidence="2" type="ORF">AC731_008970</name>
</gene>
<dbReference type="EMBL" id="CP014646">
    <property type="protein sequence ID" value="AMO37072.1"/>
    <property type="molecule type" value="Genomic_DNA"/>
</dbReference>
<dbReference type="AlphaFoldDB" id="A0A127K537"/>
<keyword evidence="3" id="KW-1185">Reference proteome</keyword>
<evidence type="ECO:0000259" key="1">
    <source>
        <dbReference type="PROSITE" id="PS51833"/>
    </source>
</evidence>
<dbReference type="Gene3D" id="1.10.3210.10">
    <property type="entry name" value="Hypothetical protein af1432"/>
    <property type="match status" value="1"/>
</dbReference>
<accession>A0A127K537</accession>
<dbReference type="PANTHER" id="PTHR33525">
    <property type="match status" value="1"/>
</dbReference>
<dbReference type="SUPFAM" id="SSF109604">
    <property type="entry name" value="HD-domain/PDEase-like"/>
    <property type="match status" value="1"/>
</dbReference>